<evidence type="ECO:0000313" key="1">
    <source>
        <dbReference type="EMBL" id="GAA2029526.1"/>
    </source>
</evidence>
<organism evidence="1 2">
    <name type="scientific">Catenulispora yoronensis</name>
    <dbReference type="NCBI Taxonomy" id="450799"/>
    <lineage>
        <taxon>Bacteria</taxon>
        <taxon>Bacillati</taxon>
        <taxon>Actinomycetota</taxon>
        <taxon>Actinomycetes</taxon>
        <taxon>Catenulisporales</taxon>
        <taxon>Catenulisporaceae</taxon>
        <taxon>Catenulispora</taxon>
    </lineage>
</organism>
<sequence>MPQVKEPDPADHVRTAGMVCGGPAAACAVGAAAPTATGTAAATKAAAGRIRRDRMDLPGSLDD</sequence>
<gene>
    <name evidence="1" type="ORF">GCM10009839_31350</name>
</gene>
<dbReference type="Proteomes" id="UP001500751">
    <property type="component" value="Unassembled WGS sequence"/>
</dbReference>
<protein>
    <submittedName>
        <fullName evidence="1">Uncharacterized protein</fullName>
    </submittedName>
</protein>
<dbReference type="EMBL" id="BAAAQN010000015">
    <property type="protein sequence ID" value="GAA2029526.1"/>
    <property type="molecule type" value="Genomic_DNA"/>
</dbReference>
<proteinExistence type="predicted"/>
<evidence type="ECO:0000313" key="2">
    <source>
        <dbReference type="Proteomes" id="UP001500751"/>
    </source>
</evidence>
<comment type="caution">
    <text evidence="1">The sequence shown here is derived from an EMBL/GenBank/DDBJ whole genome shotgun (WGS) entry which is preliminary data.</text>
</comment>
<accession>A0ABN2U6D6</accession>
<name>A0ABN2U6D6_9ACTN</name>
<reference evidence="1 2" key="1">
    <citation type="journal article" date="2019" name="Int. J. Syst. Evol. Microbiol.">
        <title>The Global Catalogue of Microorganisms (GCM) 10K type strain sequencing project: providing services to taxonomists for standard genome sequencing and annotation.</title>
        <authorList>
            <consortium name="The Broad Institute Genomics Platform"/>
            <consortium name="The Broad Institute Genome Sequencing Center for Infectious Disease"/>
            <person name="Wu L."/>
            <person name="Ma J."/>
        </authorList>
    </citation>
    <scope>NUCLEOTIDE SEQUENCE [LARGE SCALE GENOMIC DNA]</scope>
    <source>
        <strain evidence="1 2">JCM 16014</strain>
    </source>
</reference>
<keyword evidence="2" id="KW-1185">Reference proteome</keyword>